<accession>A0A5P2HA05</accession>
<name>A0A5P2HA05_9BURK</name>
<dbReference type="OrthoDB" id="4205621at2"/>
<dbReference type="SUPFAM" id="SSF51215">
    <property type="entry name" value="Regulatory protein AraC"/>
    <property type="match status" value="1"/>
</dbReference>
<gene>
    <name evidence="2" type="ORF">FOB72_23615</name>
</gene>
<reference evidence="2 3" key="1">
    <citation type="submission" date="2019-09" db="EMBL/GenBank/DDBJ databases">
        <title>FDA dAtabase for Regulatory Grade micrObial Sequences (FDA-ARGOS): Supporting development and validation of Infectious Disease Dx tests.</title>
        <authorList>
            <person name="Sciortino C."/>
            <person name="Tallon L."/>
            <person name="Sadzewicz L."/>
            <person name="Vavikolanu K."/>
            <person name="Mehta A."/>
            <person name="Aluvathingal J."/>
            <person name="Nadendla S."/>
            <person name="Nandy P."/>
            <person name="Geyer C."/>
            <person name="Yan Y."/>
            <person name="Sichtig H."/>
        </authorList>
    </citation>
    <scope>NUCLEOTIDE SEQUENCE [LARGE SCALE GENOMIC DNA]</scope>
    <source>
        <strain evidence="2 3">FDAARGOS_664</strain>
    </source>
</reference>
<evidence type="ECO:0000256" key="1">
    <source>
        <dbReference type="ARBA" id="ARBA00023125"/>
    </source>
</evidence>
<dbReference type="GO" id="GO:0003677">
    <property type="term" value="F:DNA binding"/>
    <property type="evidence" value="ECO:0007669"/>
    <property type="project" value="UniProtKB-KW"/>
</dbReference>
<organism evidence="2 3">
    <name type="scientific">Cupriavidus pauculus</name>
    <dbReference type="NCBI Taxonomy" id="82633"/>
    <lineage>
        <taxon>Bacteria</taxon>
        <taxon>Pseudomonadati</taxon>
        <taxon>Pseudomonadota</taxon>
        <taxon>Betaproteobacteria</taxon>
        <taxon>Burkholderiales</taxon>
        <taxon>Burkholderiaceae</taxon>
        <taxon>Cupriavidus</taxon>
    </lineage>
</organism>
<proteinExistence type="predicted"/>
<dbReference type="EMBL" id="CP044067">
    <property type="protein sequence ID" value="QET05047.1"/>
    <property type="molecule type" value="Genomic_DNA"/>
</dbReference>
<dbReference type="RefSeq" id="WP_150375106.1">
    <property type="nucleotide sequence ID" value="NZ_CP044067.1"/>
</dbReference>
<sequence>MIRCVRMWTGEDGNSLFEEGHLELVEGARGDAVGQPVAVTALSFQETRSGGSYAWHQDPVPRYVITLSGTLEFETKSGATFVIRPGDVLLAQDNSGSGHTWRLLDDQPWRRAYVVYQEGTPLRFVAGEGKGAPS</sequence>
<protein>
    <recommendedName>
        <fullName evidence="4">Cupin domain-containing protein</fullName>
    </recommendedName>
</protein>
<evidence type="ECO:0008006" key="4">
    <source>
        <dbReference type="Google" id="ProtNLM"/>
    </source>
</evidence>
<dbReference type="Gene3D" id="2.60.120.10">
    <property type="entry name" value="Jelly Rolls"/>
    <property type="match status" value="1"/>
</dbReference>
<evidence type="ECO:0000313" key="3">
    <source>
        <dbReference type="Proteomes" id="UP000322822"/>
    </source>
</evidence>
<evidence type="ECO:0000313" key="2">
    <source>
        <dbReference type="EMBL" id="QET05047.1"/>
    </source>
</evidence>
<dbReference type="AlphaFoldDB" id="A0A5P2HA05"/>
<dbReference type="Proteomes" id="UP000322822">
    <property type="component" value="Chromosome 2"/>
</dbReference>
<keyword evidence="1" id="KW-0238">DNA-binding</keyword>
<dbReference type="InterPro" id="IPR014710">
    <property type="entry name" value="RmlC-like_jellyroll"/>
</dbReference>
<dbReference type="InterPro" id="IPR037923">
    <property type="entry name" value="HTH-like"/>
</dbReference>